<dbReference type="Gene3D" id="1.10.10.630">
    <property type="entry name" value="DnaD domain-like"/>
    <property type="match status" value="1"/>
</dbReference>
<evidence type="ECO:0000256" key="1">
    <source>
        <dbReference type="ARBA" id="ARBA00093462"/>
    </source>
</evidence>
<dbReference type="SUPFAM" id="SSF158499">
    <property type="entry name" value="DnaD domain-like"/>
    <property type="match status" value="1"/>
</dbReference>
<name>A0A3S8RVN4_9BACL</name>
<reference evidence="4 5" key="1">
    <citation type="submission" date="2018-11" db="EMBL/GenBank/DDBJ databases">
        <title>Genome sequencing of Paenibacillus lentus DSM25539(T).</title>
        <authorList>
            <person name="Kook J.-K."/>
            <person name="Park S.-N."/>
            <person name="Lim Y.K."/>
        </authorList>
    </citation>
    <scope>NUCLEOTIDE SEQUENCE [LARGE SCALE GENOMIC DNA]</scope>
    <source>
        <strain evidence="4 5">DSM 25539</strain>
    </source>
</reference>
<dbReference type="Gene3D" id="1.10.10.10">
    <property type="entry name" value="Winged helix-like DNA-binding domain superfamily/Winged helix DNA-binding domain"/>
    <property type="match status" value="1"/>
</dbReference>
<dbReference type="RefSeq" id="WP_125083251.1">
    <property type="nucleotide sequence ID" value="NZ_CP034248.1"/>
</dbReference>
<dbReference type="InterPro" id="IPR053843">
    <property type="entry name" value="DnaD_N"/>
</dbReference>
<dbReference type="OrthoDB" id="9770238at2"/>
<evidence type="ECO:0000259" key="2">
    <source>
        <dbReference type="Pfam" id="PF07261"/>
    </source>
</evidence>
<keyword evidence="5" id="KW-1185">Reference proteome</keyword>
<dbReference type="Proteomes" id="UP000273145">
    <property type="component" value="Chromosome"/>
</dbReference>
<dbReference type="InterPro" id="IPR036388">
    <property type="entry name" value="WH-like_DNA-bd_sf"/>
</dbReference>
<organism evidence="4 5">
    <name type="scientific">Paenibacillus lentus</name>
    <dbReference type="NCBI Taxonomy" id="1338368"/>
    <lineage>
        <taxon>Bacteria</taxon>
        <taxon>Bacillati</taxon>
        <taxon>Bacillota</taxon>
        <taxon>Bacilli</taxon>
        <taxon>Bacillales</taxon>
        <taxon>Paenibacillaceae</taxon>
        <taxon>Paenibacillus</taxon>
    </lineage>
</organism>
<dbReference type="Pfam" id="PF07261">
    <property type="entry name" value="DnaB_2"/>
    <property type="match status" value="1"/>
</dbReference>
<dbReference type="KEGG" id="plen:EIM92_14480"/>
<gene>
    <name evidence="4" type="ORF">EIM92_14480</name>
</gene>
<dbReference type="PANTHER" id="PTHR37293">
    <property type="entry name" value="PHAGE REPLICATION PROTEIN-RELATED"/>
    <property type="match status" value="1"/>
</dbReference>
<feature type="domain" description="DnaD N-terminal" evidence="3">
    <location>
        <begin position="25"/>
        <end position="124"/>
    </location>
</feature>
<accession>A0A3S8RVN4</accession>
<dbReference type="InterPro" id="IPR006343">
    <property type="entry name" value="DnaB/C_C"/>
</dbReference>
<evidence type="ECO:0000313" key="4">
    <source>
        <dbReference type="EMBL" id="AZK47215.1"/>
    </source>
</evidence>
<dbReference type="InterPro" id="IPR053162">
    <property type="entry name" value="DnaD"/>
</dbReference>
<dbReference type="EMBL" id="CP034248">
    <property type="protein sequence ID" value="AZK47215.1"/>
    <property type="molecule type" value="Genomic_DNA"/>
</dbReference>
<dbReference type="NCBIfam" id="TIGR01446">
    <property type="entry name" value="DnaD_dom"/>
    <property type="match status" value="1"/>
</dbReference>
<comment type="similarity">
    <text evidence="1">Belongs to the DnaB/DnaD family.</text>
</comment>
<dbReference type="InterPro" id="IPR034829">
    <property type="entry name" value="DnaD-like_sf"/>
</dbReference>
<dbReference type="AlphaFoldDB" id="A0A3S8RVN4"/>
<dbReference type="Pfam" id="PF21984">
    <property type="entry name" value="DnaD_N"/>
    <property type="match status" value="1"/>
</dbReference>
<proteinExistence type="inferred from homology"/>
<evidence type="ECO:0000313" key="5">
    <source>
        <dbReference type="Proteomes" id="UP000273145"/>
    </source>
</evidence>
<sequence>MALTEGWKVWAKGVAYGMETGVISVPAALMIHYRKLGLSDTEVMLLLQLIVYKQTEQNDFPSIDQLEERMGGAPGEVSSVIQRLMKDHFISIDVELDEQTGIQFESYNLTGMYERLAHCITEERSAMRQRTSQREREIAAVQQEVNERNLFVIFEKEFARPLSPMECETISGWVDQDGYPEDLILLALKEAVFAGKVHFRYIDRILLEWSRNRVQTVEDAKAYAQKFRSMGR</sequence>
<dbReference type="PANTHER" id="PTHR37293:SF6">
    <property type="entry name" value="DNA REPLICATION PROTEIN DNAD"/>
    <property type="match status" value="1"/>
</dbReference>
<evidence type="ECO:0000259" key="3">
    <source>
        <dbReference type="Pfam" id="PF21984"/>
    </source>
</evidence>
<protein>
    <submittedName>
        <fullName evidence="4">DnaD domain protein</fullName>
    </submittedName>
</protein>
<feature type="domain" description="DnaB/C C-terminal" evidence="2">
    <location>
        <begin position="153"/>
        <end position="223"/>
    </location>
</feature>